<evidence type="ECO:0000313" key="4">
    <source>
        <dbReference type="Proteomes" id="UP001597369"/>
    </source>
</evidence>
<dbReference type="InterPro" id="IPR022409">
    <property type="entry name" value="PKD/Chitinase_dom"/>
</dbReference>
<dbReference type="SMART" id="SM00089">
    <property type="entry name" value="PKD"/>
    <property type="match status" value="3"/>
</dbReference>
<dbReference type="EMBL" id="JBHUHV010000058">
    <property type="protein sequence ID" value="MFD2068977.1"/>
    <property type="molecule type" value="Genomic_DNA"/>
</dbReference>
<feature type="domain" description="PKD" evidence="2">
    <location>
        <begin position="334"/>
        <end position="423"/>
    </location>
</feature>
<evidence type="ECO:0000256" key="1">
    <source>
        <dbReference type="SAM" id="SignalP"/>
    </source>
</evidence>
<evidence type="ECO:0000259" key="2">
    <source>
        <dbReference type="PROSITE" id="PS50093"/>
    </source>
</evidence>
<name>A0ABW4X2Y9_9BACT</name>
<gene>
    <name evidence="3" type="ORF">ACFSKU_18960</name>
</gene>
<feature type="signal peptide" evidence="1">
    <location>
        <begin position="1"/>
        <end position="26"/>
    </location>
</feature>
<keyword evidence="1" id="KW-0732">Signal</keyword>
<dbReference type="Gene3D" id="2.60.40.10">
    <property type="entry name" value="Immunoglobulins"/>
    <property type="match status" value="3"/>
</dbReference>
<dbReference type="InterPro" id="IPR035986">
    <property type="entry name" value="PKD_dom_sf"/>
</dbReference>
<dbReference type="SUPFAM" id="SSF49299">
    <property type="entry name" value="PKD domain"/>
    <property type="match status" value="3"/>
</dbReference>
<dbReference type="InterPro" id="IPR026341">
    <property type="entry name" value="T9SS_type_B"/>
</dbReference>
<comment type="caution">
    <text evidence="3">The sequence shown here is derived from an EMBL/GenBank/DDBJ whole genome shotgun (WGS) entry which is preliminary data.</text>
</comment>
<proteinExistence type="predicted"/>
<dbReference type="RefSeq" id="WP_229957579.1">
    <property type="nucleotide sequence ID" value="NZ_JAJJWI010000001.1"/>
</dbReference>
<dbReference type="Pfam" id="PF13585">
    <property type="entry name" value="CHU_C"/>
    <property type="match status" value="1"/>
</dbReference>
<keyword evidence="4" id="KW-1185">Reference proteome</keyword>
<dbReference type="NCBIfam" id="TIGR04131">
    <property type="entry name" value="Bac_Flav_CTERM"/>
    <property type="match status" value="1"/>
</dbReference>
<dbReference type="Proteomes" id="UP001597369">
    <property type="component" value="Unassembled WGS sequence"/>
</dbReference>
<feature type="chain" id="PRO_5047305639" evidence="1">
    <location>
        <begin position="27"/>
        <end position="1906"/>
    </location>
</feature>
<dbReference type="PROSITE" id="PS50093">
    <property type="entry name" value="PKD"/>
    <property type="match status" value="1"/>
</dbReference>
<evidence type="ECO:0000313" key="3">
    <source>
        <dbReference type="EMBL" id="MFD2068977.1"/>
    </source>
</evidence>
<organism evidence="3 4">
    <name type="scientific">Pontibacter silvestris</name>
    <dbReference type="NCBI Taxonomy" id="2305183"/>
    <lineage>
        <taxon>Bacteria</taxon>
        <taxon>Pseudomonadati</taxon>
        <taxon>Bacteroidota</taxon>
        <taxon>Cytophagia</taxon>
        <taxon>Cytophagales</taxon>
        <taxon>Hymenobacteraceae</taxon>
        <taxon>Pontibacter</taxon>
    </lineage>
</organism>
<dbReference type="Pfam" id="PF19081">
    <property type="entry name" value="Ig_7"/>
    <property type="match status" value="3"/>
</dbReference>
<protein>
    <submittedName>
        <fullName evidence="3">Gliding motility-associated C-terminal domain-containing protein</fullName>
    </submittedName>
</protein>
<accession>A0ABW4X2Y9</accession>
<dbReference type="InterPro" id="IPR044023">
    <property type="entry name" value="Ig_7"/>
</dbReference>
<dbReference type="InterPro" id="IPR013783">
    <property type="entry name" value="Ig-like_fold"/>
</dbReference>
<sequence length="1906" mass="205437">MQPILKGILLVLLILFCGLNSRNVYAQALSTEDCDDVDANIINTNLTKNFIYCNYSSSGVISVRFDFENTSSTKDTNLSYHISWGDGNENTYGPEFSNVSHVYETDVATSFELVLTVTGASGCKEVKKETVYIGSNPNVLVDVGGSSYLCAPATYKFTVKGFKKNPPNTLYTFTINDGSETITRTHQELLQDSVLEHTFTQASTSGGFSVTGVASNNCSSSESTWKGIRVTEGPKAEIGLTSRSSYCVNQEIILEDNSTDGLDGNGNTMPYTASWEITPETGWNITTSSEGAKIIFTQPGDYTVVLTASPDDPNTNCQASSADMSFKIVAPPVADFTLQPSPTTNCINNTVSVLNTSTGEDVFWNWAVTDLDGQPVSNWGNMAGGDETSKEPVFNFTKPGQYNITLTANNGCEPSTKTETITIKGKPIVTFPTADQSYCESQIVNFSVNNDMKHHPQYDAQFGNISSYTWEVNVISGQGDYSFDNGTDRNSKYPVINFKTPAVYKVLVYATNECGVTSEAGVQTITINPLPDLQIEAPITTICETESIRLKATGADTYTWEPAPGLFTTDIDAEVIVAPTETTTYTVTGTNTTTGCISTQSVTVVVNPLPTVTVKNSAAEICFEQGTATLIASGADTYTWSPATGLSATEGNSVTASPKETTIYTVTGYNSETTCSNTATVTVTVNPLPVVNAGPDMIVCDNPTPIQLKGSSPAGGTWSGEHVSADGYFVPDGHGFFVLRYTYTDAKGCTNFDEKTIEVRDAFEANAGVDREVCLNSGNINLYGTPVGGSWSGSEYVSEAGTFTPSKAGTYTLTYTYYTGSCSTTDEMQVTVKPLPEAPVVNGNTNICYNSTTTLSVNTTNLVKWYSVASGGLPLPTNETNKYTTSPLTKSTYFYAEVTGENGCVGPRTQVIVTVRPLIPAPIVEPYSMCGPGEAVLVAEGMSPNGTEPIYNWYDSDGNLQFTGKTFTPSLTASGTYTYYAESEIDDCVSPRTEVKVTVYPALDNNTIAVTDNATTICYNQAPNKLIGSGPTPNGGNGRYTYRWESKSEEANSVYTLVYRATDPSYQPGSLTKSTWFRRVVMSAGCELASEPILITVLPEISNNYINNVPTICEGDVPATITGEIPEGGEGPDSYKYTWEISTDNGVSFTAAPGDNTKYDYTAPAPLTIPTLYRRSVTSGACLNNLSNVVRVNVLPKIENNTISMVNNTVCYGGRPGLISGVKPSGGNNSYTYLWEYSEDGVNYKVAPAPNTNITYAPYELTKTTLFRRKAISGECYDLSDPVEVVVHDLIANNTITASQAICTNTAPEELIGSDVTGGTGSYDFVWEYSTTNTPGSFIPVATGGRGKHYKPGALKETTYFRRSVTSGACAEPSNVVEILVYPEITRNTITLSQNIYYGQIPAPLSGSVPAGGRSENYTYLWEYSEDGTNFTPAADPNTGKNYAPEALTKDTWYRRIVYSGGCENISNLVKITITPPIANNLIQADQIICYNNRPATITGNAPTGGYGDYEYLWQASIQGPGRGWVTAAGISNDKDYTPQALTQTTWFRRLVISNTRTDESAAVMITVNAVLTNNEISTSQTICYDTAPATLTGTVPRGGSGDYNYLWEYSIEGPNSGYTIAPGANNRKDYNPRELVQNTWFRRIATSESCEELISNTVMITVTPLPAAPVVHDASICGGNAATLTAAGTGGRIEWYAGASGGTPINVGSTFTTPALYHTTTYYVQEVHSCVSPRIEVTVNVVEVTANAGPDITIIEGRKAELYATGGISYSWSPAISLNNPNIANPVATPEKTTTYIVTVKTEEGCVFTDEVTVTVLPLVSVPNTFTPNRDGINDIWMIENISKYPNCKVQVFNQWGNQVFISDGYQAPWDGSQNGQELPLATYYYIIQLDKDEKPITGSITIVK</sequence>
<reference evidence="4" key="1">
    <citation type="journal article" date="2019" name="Int. J. Syst. Evol. Microbiol.">
        <title>The Global Catalogue of Microorganisms (GCM) 10K type strain sequencing project: providing services to taxonomists for standard genome sequencing and annotation.</title>
        <authorList>
            <consortium name="The Broad Institute Genomics Platform"/>
            <consortium name="The Broad Institute Genome Sequencing Center for Infectious Disease"/>
            <person name="Wu L."/>
            <person name="Ma J."/>
        </authorList>
    </citation>
    <scope>NUCLEOTIDE SEQUENCE [LARGE SCALE GENOMIC DNA]</scope>
    <source>
        <strain evidence="4">JCM 16545</strain>
    </source>
</reference>
<dbReference type="InterPro" id="IPR000601">
    <property type="entry name" value="PKD_dom"/>
</dbReference>